<feature type="region of interest" description="Disordered" evidence="1">
    <location>
        <begin position="1"/>
        <end position="49"/>
    </location>
</feature>
<feature type="region of interest" description="Disordered" evidence="1">
    <location>
        <begin position="356"/>
        <end position="379"/>
    </location>
</feature>
<accession>A0AA39GQZ9</accession>
<evidence type="ECO:0000256" key="1">
    <source>
        <dbReference type="SAM" id="MobiDB-lite"/>
    </source>
</evidence>
<keyword evidence="3" id="KW-1185">Reference proteome</keyword>
<evidence type="ECO:0000313" key="2">
    <source>
        <dbReference type="EMBL" id="KAK0391935.1"/>
    </source>
</evidence>
<dbReference type="AlphaFoldDB" id="A0AA39GQZ9"/>
<evidence type="ECO:0000313" key="3">
    <source>
        <dbReference type="Proteomes" id="UP001175261"/>
    </source>
</evidence>
<dbReference type="Proteomes" id="UP001175261">
    <property type="component" value="Unassembled WGS sequence"/>
</dbReference>
<proteinExistence type="predicted"/>
<comment type="caution">
    <text evidence="2">The sequence shown here is derived from an EMBL/GenBank/DDBJ whole genome shotgun (WGS) entry which is preliminary data.</text>
</comment>
<feature type="compositionally biased region" description="Acidic residues" evidence="1">
    <location>
        <begin position="359"/>
        <end position="375"/>
    </location>
</feature>
<name>A0AA39GQZ9_SARSR</name>
<organism evidence="2 3">
    <name type="scientific">Sarocladium strictum</name>
    <name type="common">Black bundle disease fungus</name>
    <name type="synonym">Acremonium strictum</name>
    <dbReference type="NCBI Taxonomy" id="5046"/>
    <lineage>
        <taxon>Eukaryota</taxon>
        <taxon>Fungi</taxon>
        <taxon>Dikarya</taxon>
        <taxon>Ascomycota</taxon>
        <taxon>Pezizomycotina</taxon>
        <taxon>Sordariomycetes</taxon>
        <taxon>Hypocreomycetidae</taxon>
        <taxon>Hypocreales</taxon>
        <taxon>Sarocladiaceae</taxon>
        <taxon>Sarocladium</taxon>
    </lineage>
</organism>
<reference evidence="2" key="1">
    <citation type="submission" date="2022-10" db="EMBL/GenBank/DDBJ databases">
        <title>Determination and structural analysis of whole genome sequence of Sarocladium strictum F4-1.</title>
        <authorList>
            <person name="Hu L."/>
            <person name="Jiang Y."/>
        </authorList>
    </citation>
    <scope>NUCLEOTIDE SEQUENCE</scope>
    <source>
        <strain evidence="2">F4-1</strain>
    </source>
</reference>
<gene>
    <name evidence="2" type="ORF">NLU13_1433</name>
</gene>
<dbReference type="EMBL" id="JAPDFR010000001">
    <property type="protein sequence ID" value="KAK0391935.1"/>
    <property type="molecule type" value="Genomic_DNA"/>
</dbReference>
<sequence length="619" mass="69747">MATSLHRGRDGSSPRRLTPNYPQSRASSSRSGRSKSDDSEPSSPIAETSESLYTITSYVPPRLQARVPAKKPHDEWAKVFSKWQEMRLQLNDQLVEESRNANCKKLSRMAFLLRLSRDPEQDDQLRPLETFVGDEDGHIAIDIDKSSPGPGEDRNCQQPRGFVDHQIWLAGFAKPLTIPEQSYDILSPLQLEAALRPQQPIHVSAGHPNSFYRRLVYVGDPDSIAVTAMVKQATISQSWSLGDLFRGYFSTSPVFRLQVQVIPMPAKVANIIFHMPYLSLCKEKRVDIRSIGGRPLRKTFELSCLQMLDPEADLSQDPSKLYLNEGMMSVALTVRDDRWWGVTCLNDEFLLNKSRLEDETGDGEDSDEEGEEEDRVETTNIRLQALNAERNGLRLVDLDQGDPILDEGGGYTDRNPRVYSLIVLDTQLEILVQKEEVLYTTFSRVIKSYDESSLPRADRSGQQTEERPKAQVKDALDEAAKVLAKLLAIVKQQGDEVNRFMQKDLGLDLKTKATTFKDPLFVGLNRLSDPSAKDSIMRVMQSSGRLQVLRHGIEELIDRVTNLREAASRNMLEDLQISQHAYAAHGLKLGILHYVRICNWAVSTSVFVTADDGSRSPKH</sequence>
<protein>
    <submittedName>
        <fullName evidence="2">Uncharacterized protein</fullName>
    </submittedName>
</protein>